<evidence type="ECO:0000313" key="5">
    <source>
        <dbReference type="EMBL" id="MDR4305984.1"/>
    </source>
</evidence>
<organism evidence="5 6">
    <name type="scientific">Chelatococcus sambhunathii</name>
    <dbReference type="NCBI Taxonomy" id="363953"/>
    <lineage>
        <taxon>Bacteria</taxon>
        <taxon>Pseudomonadati</taxon>
        <taxon>Pseudomonadota</taxon>
        <taxon>Alphaproteobacteria</taxon>
        <taxon>Hyphomicrobiales</taxon>
        <taxon>Chelatococcaceae</taxon>
        <taxon>Chelatococcus</taxon>
    </lineage>
</organism>
<evidence type="ECO:0000256" key="2">
    <source>
        <dbReference type="RuleBase" id="RU003875"/>
    </source>
</evidence>
<gene>
    <name evidence="5" type="ORF">IHQ68_05040</name>
</gene>
<protein>
    <submittedName>
        <fullName evidence="5">DNA starvation/stationary phase protection protein</fullName>
    </submittedName>
</protein>
<dbReference type="CDD" id="cd01043">
    <property type="entry name" value="DPS"/>
    <property type="match status" value="1"/>
</dbReference>
<dbReference type="PANTHER" id="PTHR42932:SF3">
    <property type="entry name" value="DNA PROTECTION DURING STARVATION PROTEIN"/>
    <property type="match status" value="1"/>
</dbReference>
<dbReference type="Pfam" id="PF00210">
    <property type="entry name" value="Ferritin"/>
    <property type="match status" value="1"/>
</dbReference>
<name>A0ABU1DCZ2_9HYPH</name>
<dbReference type="PANTHER" id="PTHR42932">
    <property type="entry name" value="GENERAL STRESS PROTEIN 20U"/>
    <property type="match status" value="1"/>
</dbReference>
<feature type="compositionally biased region" description="Low complexity" evidence="3">
    <location>
        <begin position="1"/>
        <end position="14"/>
    </location>
</feature>
<evidence type="ECO:0000313" key="6">
    <source>
        <dbReference type="Proteomes" id="UP001181622"/>
    </source>
</evidence>
<comment type="similarity">
    <text evidence="1 2">Belongs to the Dps family.</text>
</comment>
<dbReference type="PIRSF" id="PIRSF005900">
    <property type="entry name" value="Dps"/>
    <property type="match status" value="1"/>
</dbReference>
<dbReference type="InterPro" id="IPR002177">
    <property type="entry name" value="DPS_DNA-bd"/>
</dbReference>
<dbReference type="SUPFAM" id="SSF47240">
    <property type="entry name" value="Ferritin-like"/>
    <property type="match status" value="1"/>
</dbReference>
<dbReference type="RefSeq" id="WP_309389440.1">
    <property type="nucleotide sequence ID" value="NZ_JADBEO010000007.1"/>
</dbReference>
<reference evidence="5" key="1">
    <citation type="submission" date="2020-10" db="EMBL/GenBank/DDBJ databases">
        <authorList>
            <person name="Abbas A."/>
            <person name="Razzaq R."/>
            <person name="Waqas M."/>
            <person name="Abbas N."/>
            <person name="Nielsen T.K."/>
            <person name="Hansen L.H."/>
            <person name="Hussain S."/>
            <person name="Shahid M."/>
        </authorList>
    </citation>
    <scope>NUCLEOTIDE SEQUENCE</scope>
    <source>
        <strain evidence="5">S14</strain>
    </source>
</reference>
<dbReference type="PRINTS" id="PR01346">
    <property type="entry name" value="HELNAPAPROT"/>
</dbReference>
<dbReference type="Gene3D" id="1.20.1260.10">
    <property type="match status" value="1"/>
</dbReference>
<dbReference type="EMBL" id="JADBEO010000007">
    <property type="protein sequence ID" value="MDR4305984.1"/>
    <property type="molecule type" value="Genomic_DNA"/>
</dbReference>
<accession>A0ABU1DCZ2</accession>
<sequence length="189" mass="21244">MAKSTSKPAAPKSAKPSDDKTAAVKARRKADLATPTSIPSNAVQDIQGAMNALLADTFALYLKTKNFHWHMSGPHFRDYHLMLDEQSAEILGTTDDMAERVRKIGGTTIRSIGHIARLQRVEDNDADFVTPHSMLAELRQDNLDFVQRLREAHDLCDEHDDVATESLIENWIDAAERRAWFLFEASRDV</sequence>
<proteinExistence type="inferred from homology"/>
<evidence type="ECO:0000259" key="4">
    <source>
        <dbReference type="Pfam" id="PF00210"/>
    </source>
</evidence>
<keyword evidence="6" id="KW-1185">Reference proteome</keyword>
<dbReference type="Proteomes" id="UP001181622">
    <property type="component" value="Unassembled WGS sequence"/>
</dbReference>
<evidence type="ECO:0000256" key="1">
    <source>
        <dbReference type="ARBA" id="ARBA00009497"/>
    </source>
</evidence>
<dbReference type="InterPro" id="IPR009078">
    <property type="entry name" value="Ferritin-like_SF"/>
</dbReference>
<comment type="caution">
    <text evidence="5">The sequence shown here is derived from an EMBL/GenBank/DDBJ whole genome shotgun (WGS) entry which is preliminary data.</text>
</comment>
<feature type="region of interest" description="Disordered" evidence="3">
    <location>
        <begin position="1"/>
        <end position="38"/>
    </location>
</feature>
<feature type="domain" description="Ferritin/DPS" evidence="4">
    <location>
        <begin position="49"/>
        <end position="182"/>
    </location>
</feature>
<evidence type="ECO:0000256" key="3">
    <source>
        <dbReference type="SAM" id="MobiDB-lite"/>
    </source>
</evidence>
<dbReference type="InterPro" id="IPR012347">
    <property type="entry name" value="Ferritin-like"/>
</dbReference>
<dbReference type="InterPro" id="IPR008331">
    <property type="entry name" value="Ferritin_DPS_dom"/>
</dbReference>